<accession>A0AAN8WQH2</accession>
<evidence type="ECO:0000313" key="3">
    <source>
        <dbReference type="Proteomes" id="UP001381693"/>
    </source>
</evidence>
<evidence type="ECO:0000259" key="1">
    <source>
        <dbReference type="Pfam" id="PF18122"/>
    </source>
</evidence>
<proteinExistence type="predicted"/>
<organism evidence="2 3">
    <name type="scientific">Halocaridina rubra</name>
    <name type="common">Hawaiian red shrimp</name>
    <dbReference type="NCBI Taxonomy" id="373956"/>
    <lineage>
        <taxon>Eukaryota</taxon>
        <taxon>Metazoa</taxon>
        <taxon>Ecdysozoa</taxon>
        <taxon>Arthropoda</taxon>
        <taxon>Crustacea</taxon>
        <taxon>Multicrustacea</taxon>
        <taxon>Malacostraca</taxon>
        <taxon>Eumalacostraca</taxon>
        <taxon>Eucarida</taxon>
        <taxon>Decapoda</taxon>
        <taxon>Pleocyemata</taxon>
        <taxon>Caridea</taxon>
        <taxon>Atyoidea</taxon>
        <taxon>Atyidae</taxon>
        <taxon>Halocaridina</taxon>
    </lineage>
</organism>
<protein>
    <recommendedName>
        <fullName evidence="1">Anaphase-promoting complex subunit 1 C-terminal domain-containing protein</fullName>
    </recommendedName>
</protein>
<gene>
    <name evidence="2" type="ORF">SK128_009963</name>
</gene>
<keyword evidence="3" id="KW-1185">Reference proteome</keyword>
<dbReference type="AlphaFoldDB" id="A0AAN8WQH2"/>
<dbReference type="Proteomes" id="UP001381693">
    <property type="component" value="Unassembled WGS sequence"/>
</dbReference>
<dbReference type="Pfam" id="PF18122">
    <property type="entry name" value="APC1_C"/>
    <property type="match status" value="1"/>
</dbReference>
<evidence type="ECO:0000313" key="2">
    <source>
        <dbReference type="EMBL" id="KAK7058697.1"/>
    </source>
</evidence>
<comment type="caution">
    <text evidence="2">The sequence shown here is derived from an EMBL/GenBank/DDBJ whole genome shotgun (WGS) entry which is preliminary data.</text>
</comment>
<sequence>MFLAEQFSDWVLLLDGSLLEEVSGCSTQLVRTLVGGSSALPSALPSSSLTTKSQLLDNSNKLLLPKVEDSEEDFTQTLVTIIYEYLSVGKPQAISNWLSALQGLRRVSVLSQKTGLLLWQVKLISRAAHFLHCLTFTSDMNSQQPSEKNTAFLQPSPLISAEQALSLCKRLQLITDTWYKEVHEEVIRYLSGDTEKQYSAKCAFTLVMQNLSYPIPVRGNRDFSDPLSLLSALRKAKVPAATIPGLVRAFYC</sequence>
<name>A0AAN8WQH2_HALRR</name>
<feature type="domain" description="Anaphase-promoting complex subunit 1 C-terminal" evidence="1">
    <location>
        <begin position="59"/>
        <end position="201"/>
    </location>
</feature>
<reference evidence="2 3" key="1">
    <citation type="submission" date="2023-11" db="EMBL/GenBank/DDBJ databases">
        <title>Halocaridina rubra genome assembly.</title>
        <authorList>
            <person name="Smith C."/>
        </authorList>
    </citation>
    <scope>NUCLEOTIDE SEQUENCE [LARGE SCALE GENOMIC DNA]</scope>
    <source>
        <strain evidence="2">EP-1</strain>
        <tissue evidence="2">Whole</tissue>
    </source>
</reference>
<dbReference type="InterPro" id="IPR041221">
    <property type="entry name" value="APC1_C"/>
</dbReference>
<dbReference type="EMBL" id="JAXCGZ010021143">
    <property type="protein sequence ID" value="KAK7058697.1"/>
    <property type="molecule type" value="Genomic_DNA"/>
</dbReference>